<dbReference type="GO" id="GO:0016628">
    <property type="term" value="F:oxidoreductase activity, acting on the CH-CH group of donors, NAD or NADP as acceptor"/>
    <property type="evidence" value="ECO:0007669"/>
    <property type="project" value="UniProtKB-ARBA"/>
</dbReference>
<name>A0A1Y6C879_9BACT</name>
<dbReference type="PANTHER" id="PTHR22893:SF135">
    <property type="entry name" value="NAD(P)H:FLAVIN OXIDOREDUCTASE SYE2"/>
    <property type="match status" value="1"/>
</dbReference>
<protein>
    <submittedName>
        <fullName evidence="5">N-ethylmaleimide reductase</fullName>
    </submittedName>
</protein>
<dbReference type="CDD" id="cd02933">
    <property type="entry name" value="OYE_like_FMN"/>
    <property type="match status" value="1"/>
</dbReference>
<sequence>MSSLIFSEIELGRLVLRNRFVMAPMTRCRSSQPGDIPNELMAKYYSQRADHTGLIISEASQISAQGKGYSRTPGIFTKEQTEGWKKTTELVHKKGSKIFLQLWHVGRMSHESFHEDRQTVGPSSIKPNARVWVIGEDGVGKMIECPIPLELTKRQIRDIISNFRLAARNAIEAGFDGVEIHGANGYLIDQFLRRSSNLRRDDYGGSIENRTRFAYEVAEAVSDEVGNHRTGIRLSPFIKQRGMDDEEAIDTILSLSKRLDQLGLIYIHLAEADWDDAPDIDISFRQKIRQVYRGRIIVAGNYSTERGERLINSGLVDLIAFGRPYIANPDFPIRIKNGWGLADYDPNTLFGGAGEGYTSYQGYTQKSDQVNPTHF</sequence>
<dbReference type="PANTHER" id="PTHR22893">
    <property type="entry name" value="NADH OXIDOREDUCTASE-RELATED"/>
    <property type="match status" value="1"/>
</dbReference>
<dbReference type="STRING" id="1513793.SAMN06296036_112137"/>
<evidence type="ECO:0000259" key="4">
    <source>
        <dbReference type="Pfam" id="PF00724"/>
    </source>
</evidence>
<dbReference type="Proteomes" id="UP000192907">
    <property type="component" value="Unassembled WGS sequence"/>
</dbReference>
<dbReference type="InterPro" id="IPR013785">
    <property type="entry name" value="Aldolase_TIM"/>
</dbReference>
<gene>
    <name evidence="5" type="ORF">SAMN06296036_112137</name>
</gene>
<dbReference type="RefSeq" id="WP_200820734.1">
    <property type="nucleotide sequence ID" value="NZ_FWZT01000012.1"/>
</dbReference>
<evidence type="ECO:0000256" key="1">
    <source>
        <dbReference type="ARBA" id="ARBA00001917"/>
    </source>
</evidence>
<dbReference type="InterPro" id="IPR001155">
    <property type="entry name" value="OxRdtase_FMN_N"/>
</dbReference>
<evidence type="ECO:0000256" key="2">
    <source>
        <dbReference type="ARBA" id="ARBA00005979"/>
    </source>
</evidence>
<keyword evidence="6" id="KW-1185">Reference proteome</keyword>
<dbReference type="GO" id="GO:0010181">
    <property type="term" value="F:FMN binding"/>
    <property type="evidence" value="ECO:0007669"/>
    <property type="project" value="InterPro"/>
</dbReference>
<evidence type="ECO:0000313" key="5">
    <source>
        <dbReference type="EMBL" id="SMF41132.1"/>
    </source>
</evidence>
<comment type="similarity">
    <text evidence="2">Belongs to the NADH:flavin oxidoreductase/NADH oxidase family.</text>
</comment>
<dbReference type="InterPro" id="IPR045247">
    <property type="entry name" value="Oye-like"/>
</dbReference>
<organism evidence="5 6">
    <name type="scientific">Pseudobacteriovorax antillogorgiicola</name>
    <dbReference type="NCBI Taxonomy" id="1513793"/>
    <lineage>
        <taxon>Bacteria</taxon>
        <taxon>Pseudomonadati</taxon>
        <taxon>Bdellovibrionota</taxon>
        <taxon>Oligoflexia</taxon>
        <taxon>Oligoflexales</taxon>
        <taxon>Pseudobacteriovoracaceae</taxon>
        <taxon>Pseudobacteriovorax</taxon>
    </lineage>
</organism>
<dbReference type="FunFam" id="3.20.20.70:FF:000059">
    <property type="entry name" value="N-ethylmaleimide reductase, FMN-linked"/>
    <property type="match status" value="1"/>
</dbReference>
<dbReference type="GO" id="GO:0005829">
    <property type="term" value="C:cytosol"/>
    <property type="evidence" value="ECO:0007669"/>
    <property type="project" value="UniProtKB-ARBA"/>
</dbReference>
<comment type="cofactor">
    <cofactor evidence="1">
        <name>FMN</name>
        <dbReference type="ChEBI" id="CHEBI:58210"/>
    </cofactor>
</comment>
<reference evidence="6" key="1">
    <citation type="submission" date="2017-04" db="EMBL/GenBank/DDBJ databases">
        <authorList>
            <person name="Varghese N."/>
            <person name="Submissions S."/>
        </authorList>
    </citation>
    <scope>NUCLEOTIDE SEQUENCE [LARGE SCALE GENOMIC DNA]</scope>
    <source>
        <strain evidence="6">RKEM611</strain>
    </source>
</reference>
<evidence type="ECO:0000256" key="3">
    <source>
        <dbReference type="ARBA" id="ARBA00023002"/>
    </source>
</evidence>
<proteinExistence type="inferred from homology"/>
<evidence type="ECO:0000313" key="6">
    <source>
        <dbReference type="Proteomes" id="UP000192907"/>
    </source>
</evidence>
<dbReference type="Gene3D" id="3.20.20.70">
    <property type="entry name" value="Aldolase class I"/>
    <property type="match status" value="1"/>
</dbReference>
<dbReference type="AlphaFoldDB" id="A0A1Y6C879"/>
<feature type="domain" description="NADH:flavin oxidoreductase/NADH oxidase N-terminal" evidence="4">
    <location>
        <begin position="5"/>
        <end position="338"/>
    </location>
</feature>
<dbReference type="EMBL" id="FWZT01000012">
    <property type="protein sequence ID" value="SMF41132.1"/>
    <property type="molecule type" value="Genomic_DNA"/>
</dbReference>
<dbReference type="SUPFAM" id="SSF51395">
    <property type="entry name" value="FMN-linked oxidoreductases"/>
    <property type="match status" value="1"/>
</dbReference>
<accession>A0A1Y6C879</accession>
<keyword evidence="3" id="KW-0560">Oxidoreductase</keyword>
<dbReference type="Pfam" id="PF00724">
    <property type="entry name" value="Oxidored_FMN"/>
    <property type="match status" value="1"/>
</dbReference>